<feature type="domain" description="Transposase InsH N-terminal" evidence="1">
    <location>
        <begin position="1"/>
        <end position="86"/>
    </location>
</feature>
<evidence type="ECO:0000259" key="1">
    <source>
        <dbReference type="Pfam" id="PF05598"/>
    </source>
</evidence>
<dbReference type="AlphaFoldDB" id="A0A1H8SG51"/>
<dbReference type="InterPro" id="IPR008490">
    <property type="entry name" value="Transposase_InsH_N"/>
</dbReference>
<protein>
    <submittedName>
        <fullName evidence="3">Transposase domain</fullName>
    </submittedName>
</protein>
<dbReference type="Pfam" id="PF05598">
    <property type="entry name" value="DUF772"/>
    <property type="match status" value="1"/>
</dbReference>
<dbReference type="InterPro" id="IPR025668">
    <property type="entry name" value="Tnp_DDE_dom"/>
</dbReference>
<dbReference type="Pfam" id="PF13751">
    <property type="entry name" value="DDE_Tnp_1_6"/>
    <property type="match status" value="1"/>
</dbReference>
<dbReference type="STRING" id="1333845.SAMN04487895_111154"/>
<sequence length="460" mass="52461">MLRKMDELVDFSFVYEELQESYCHDNGRTAQDPVQMFKYLLLKSMFDLSDVDLVERSKTDLAFKFFLHMALEEEVIEPSLLTKFRKLRLKDMKLLDLLIGKTVKIAMEKGVIRSRSIHHCGRHPHEGSLYPKDAARGMRERSKILRKAIYTMDKSMKNVFSCKPVTNVIQDEIRYCEQLIAVVEEDGRFTELPKVREPLNLLKETITDDLEHLQTSVDPDAKVGHKSADSSFFGYKTHIAMSDERIITAATITTGEQPDGKQLKTLIEKSKAAGMTVETVIGDTAHSEKDNLAYSERNEIELVSKLNPLITQGNRKKEDEFEFNKDAGMYVCKAGHLATRRARQGKKGKGKNQVDTYYFDVNKCKICPLREGCYKEGAKSKTYSVSLKSDEHLTQAVFQESEAFKAKAKERYKIEAKNSELKRRHGYDVASSSGLVGMEIQGAMAIFVVNLKRILKLLEQ</sequence>
<gene>
    <name evidence="3" type="ORF">SAMN04487895_111154</name>
</gene>
<feature type="domain" description="Transposase DDE" evidence="2">
    <location>
        <begin position="331"/>
        <end position="454"/>
    </location>
</feature>
<dbReference type="PANTHER" id="PTHR33408">
    <property type="entry name" value="TRANSPOSASE"/>
    <property type="match status" value="1"/>
</dbReference>
<dbReference type="EMBL" id="FODH01000011">
    <property type="protein sequence ID" value="SEO77278.1"/>
    <property type="molecule type" value="Genomic_DNA"/>
</dbReference>
<reference evidence="3 4" key="1">
    <citation type="submission" date="2016-10" db="EMBL/GenBank/DDBJ databases">
        <authorList>
            <person name="de Groot N.N."/>
        </authorList>
    </citation>
    <scope>NUCLEOTIDE SEQUENCE [LARGE SCALE GENOMIC DNA]</scope>
    <source>
        <strain evidence="3 4">CGMCC 1.10238</strain>
    </source>
</reference>
<evidence type="ECO:0000313" key="3">
    <source>
        <dbReference type="EMBL" id="SEO77278.1"/>
    </source>
</evidence>
<accession>A0A1H8SG51</accession>
<dbReference type="Proteomes" id="UP000198809">
    <property type="component" value="Unassembled WGS sequence"/>
</dbReference>
<evidence type="ECO:0000313" key="4">
    <source>
        <dbReference type="Proteomes" id="UP000198809"/>
    </source>
</evidence>
<name>A0A1H8SG51_9BACL</name>
<dbReference type="NCBIfam" id="NF033551">
    <property type="entry name" value="transpos_IS1182"/>
    <property type="match status" value="1"/>
</dbReference>
<dbReference type="InterPro" id="IPR047629">
    <property type="entry name" value="IS1182_transpos"/>
</dbReference>
<organism evidence="3 4">
    <name type="scientific">Paenibacillus sophorae</name>
    <dbReference type="NCBI Taxonomy" id="1333845"/>
    <lineage>
        <taxon>Bacteria</taxon>
        <taxon>Bacillati</taxon>
        <taxon>Bacillota</taxon>
        <taxon>Bacilli</taxon>
        <taxon>Bacillales</taxon>
        <taxon>Paenibacillaceae</taxon>
        <taxon>Paenibacillus</taxon>
    </lineage>
</organism>
<evidence type="ECO:0000259" key="2">
    <source>
        <dbReference type="Pfam" id="PF13751"/>
    </source>
</evidence>
<proteinExistence type="predicted"/>
<dbReference type="PANTHER" id="PTHR33408:SF2">
    <property type="entry name" value="TRANSPOSASE DDE DOMAIN-CONTAINING PROTEIN"/>
    <property type="match status" value="1"/>
</dbReference>